<sequence>MDIFTTALTRVVPVPIKPTNLKVKALAKAAATHAVSDDIAGLEDPALYFKKPSDEKSPSKEETHDNDAAESVEPSTVPADNTGKHIDIYDDSENAPVEKDDKPHLDIFV</sequence>
<protein>
    <submittedName>
        <fullName evidence="2">Uncharacterized protein</fullName>
    </submittedName>
</protein>
<dbReference type="RefSeq" id="WP_081152944.1">
    <property type="nucleotide sequence ID" value="NZ_CP020465.1"/>
</dbReference>
<dbReference type="OrthoDB" id="6228169at2"/>
<dbReference type="Proteomes" id="UP000202259">
    <property type="component" value="Chromosome"/>
</dbReference>
<dbReference type="EMBL" id="CP020465">
    <property type="protein sequence ID" value="ASP49146.1"/>
    <property type="molecule type" value="Genomic_DNA"/>
</dbReference>
<feature type="compositionally biased region" description="Basic and acidic residues" evidence="1">
    <location>
        <begin position="96"/>
        <end position="109"/>
    </location>
</feature>
<name>A0A222GB69_9GAMM</name>
<dbReference type="KEGG" id="cber:B5D82_16070"/>
<accession>A0A222GB69</accession>
<evidence type="ECO:0000313" key="2">
    <source>
        <dbReference type="EMBL" id="ASP49146.1"/>
    </source>
</evidence>
<feature type="region of interest" description="Disordered" evidence="1">
    <location>
        <begin position="49"/>
        <end position="109"/>
    </location>
</feature>
<evidence type="ECO:0000256" key="1">
    <source>
        <dbReference type="SAM" id="MobiDB-lite"/>
    </source>
</evidence>
<proteinExistence type="predicted"/>
<dbReference type="AlphaFoldDB" id="A0A222GB69"/>
<keyword evidence="3" id="KW-1185">Reference proteome</keyword>
<reference evidence="2 3" key="1">
    <citation type="submission" date="2017-08" db="EMBL/GenBank/DDBJ databases">
        <title>Complete genome of Colwellia sp. NB097-1, a psychrophile bacterium ioslated from Bering Sea.</title>
        <authorList>
            <person name="Chen X."/>
        </authorList>
    </citation>
    <scope>NUCLEOTIDE SEQUENCE [LARGE SCALE GENOMIC DNA]</scope>
    <source>
        <strain evidence="2 3">NB097-1</strain>
    </source>
</reference>
<gene>
    <name evidence="2" type="ORF">B5D82_16070</name>
</gene>
<feature type="compositionally biased region" description="Basic and acidic residues" evidence="1">
    <location>
        <begin position="51"/>
        <end position="67"/>
    </location>
</feature>
<organism evidence="2 3">
    <name type="scientific">Cognaticolwellia beringensis</name>
    <dbReference type="NCBI Taxonomy" id="1967665"/>
    <lineage>
        <taxon>Bacteria</taxon>
        <taxon>Pseudomonadati</taxon>
        <taxon>Pseudomonadota</taxon>
        <taxon>Gammaproteobacteria</taxon>
        <taxon>Alteromonadales</taxon>
        <taxon>Colwelliaceae</taxon>
        <taxon>Cognaticolwellia</taxon>
    </lineage>
</organism>
<evidence type="ECO:0000313" key="3">
    <source>
        <dbReference type="Proteomes" id="UP000202259"/>
    </source>
</evidence>